<gene>
    <name evidence="2" type="ORF">H5410_060876</name>
</gene>
<evidence type="ECO:0000313" key="3">
    <source>
        <dbReference type="Proteomes" id="UP000824120"/>
    </source>
</evidence>
<feature type="region of interest" description="Disordered" evidence="1">
    <location>
        <begin position="58"/>
        <end position="86"/>
    </location>
</feature>
<proteinExistence type="predicted"/>
<dbReference type="EMBL" id="JACXVP010000012">
    <property type="protein sequence ID" value="KAG5571110.1"/>
    <property type="molecule type" value="Genomic_DNA"/>
</dbReference>
<sequence>MIQRIRHLAHSTDVRVTRLDRSVPLMIEAVILVALTPADFYYTLTMRVEAYDLDAPETSEILPTTTEDVPRDEAAVDESYAETDEE</sequence>
<evidence type="ECO:0000256" key="1">
    <source>
        <dbReference type="SAM" id="MobiDB-lite"/>
    </source>
</evidence>
<protein>
    <submittedName>
        <fullName evidence="2">Uncharacterized protein</fullName>
    </submittedName>
</protein>
<organism evidence="2 3">
    <name type="scientific">Solanum commersonii</name>
    <name type="common">Commerson's wild potato</name>
    <name type="synonym">Commerson's nightshade</name>
    <dbReference type="NCBI Taxonomy" id="4109"/>
    <lineage>
        <taxon>Eukaryota</taxon>
        <taxon>Viridiplantae</taxon>
        <taxon>Streptophyta</taxon>
        <taxon>Embryophyta</taxon>
        <taxon>Tracheophyta</taxon>
        <taxon>Spermatophyta</taxon>
        <taxon>Magnoliopsida</taxon>
        <taxon>eudicotyledons</taxon>
        <taxon>Gunneridae</taxon>
        <taxon>Pentapetalae</taxon>
        <taxon>asterids</taxon>
        <taxon>lamiids</taxon>
        <taxon>Solanales</taxon>
        <taxon>Solanaceae</taxon>
        <taxon>Solanoideae</taxon>
        <taxon>Solaneae</taxon>
        <taxon>Solanum</taxon>
    </lineage>
</organism>
<keyword evidence="3" id="KW-1185">Reference proteome</keyword>
<reference evidence="2 3" key="1">
    <citation type="submission" date="2020-09" db="EMBL/GenBank/DDBJ databases">
        <title>De no assembly of potato wild relative species, Solanum commersonii.</title>
        <authorList>
            <person name="Cho K."/>
        </authorList>
    </citation>
    <scope>NUCLEOTIDE SEQUENCE [LARGE SCALE GENOMIC DNA]</scope>
    <source>
        <strain evidence="2">LZ3.2</strain>
        <tissue evidence="2">Leaf</tissue>
    </source>
</reference>
<name>A0A9J5W7V7_SOLCO</name>
<dbReference type="AlphaFoldDB" id="A0A9J5W7V7"/>
<dbReference type="Proteomes" id="UP000824120">
    <property type="component" value="Chromosome 12"/>
</dbReference>
<comment type="caution">
    <text evidence="2">The sequence shown here is derived from an EMBL/GenBank/DDBJ whole genome shotgun (WGS) entry which is preliminary data.</text>
</comment>
<accession>A0A9J5W7V7</accession>
<feature type="compositionally biased region" description="Acidic residues" evidence="1">
    <location>
        <begin position="75"/>
        <end position="86"/>
    </location>
</feature>
<evidence type="ECO:0000313" key="2">
    <source>
        <dbReference type="EMBL" id="KAG5571110.1"/>
    </source>
</evidence>